<sequence length="318" mass="35702">MRRFYQGLGLTIIALILLLLSSTPTEAASKKINLKLSDGATFYGEVLNGKPHGKGTARWGETEIYSGDWVNGKRQGKGKYTYKLVEGAGVPFDDYDESNMGKGTGEFTTKTYNGSWINDTYHGKGKEITQWLEVQYLTSDNKVHPIPSIYINTINDGTYNQGKMSQGYYAIHSSDIVSLRYTDYTTTITLKNNYFNGKLTGDQYFFDTIINYKKKDGSLEKYIGIKPSEFSKGTLTSGKFTGSTHLIDYGNPVSYSKQVVKNDNVLKENSITSAAFDKDRKKILNEFLQAIKPYSAKLNNISNEIMSLKEMDYMGMIP</sequence>
<evidence type="ECO:0000256" key="1">
    <source>
        <dbReference type="ARBA" id="ARBA00022737"/>
    </source>
</evidence>
<keyword evidence="1" id="KW-0677">Repeat</keyword>
<reference evidence="3 4" key="1">
    <citation type="submission" date="2018-04" db="EMBL/GenBank/DDBJ databases">
        <title>Paenibacillus taichungensis Genome sequencing and assembly.</title>
        <authorList>
            <person name="Xu J."/>
            <person name="Rensing C."/>
            <person name="Mazhar H.S."/>
        </authorList>
    </citation>
    <scope>NUCLEOTIDE SEQUENCE [LARGE SCALE GENOMIC DNA]</scope>
    <source>
        <strain evidence="3 4">NC1</strain>
    </source>
</reference>
<proteinExistence type="predicted"/>
<dbReference type="Proteomes" id="UP000250642">
    <property type="component" value="Unassembled WGS sequence"/>
</dbReference>
<evidence type="ECO:0000313" key="4">
    <source>
        <dbReference type="Proteomes" id="UP000250642"/>
    </source>
</evidence>
<dbReference type="Pfam" id="PF02493">
    <property type="entry name" value="MORN"/>
    <property type="match status" value="3"/>
</dbReference>
<dbReference type="RefSeq" id="WP_113053553.1">
    <property type="nucleotide sequence ID" value="NZ_QEVW01000008.1"/>
</dbReference>
<keyword evidence="2" id="KW-0732">Signal</keyword>
<evidence type="ECO:0000313" key="3">
    <source>
        <dbReference type="EMBL" id="RAW15079.1"/>
    </source>
</evidence>
<dbReference type="SUPFAM" id="SSF82185">
    <property type="entry name" value="Histone H3 K4-specific methyltransferase SET7/9 N-terminal domain"/>
    <property type="match status" value="1"/>
</dbReference>
<gene>
    <name evidence="3" type="ORF">DC345_13600</name>
</gene>
<organism evidence="3 4">
    <name type="scientific">Paenibacillus taichungensis</name>
    <dbReference type="NCBI Taxonomy" id="484184"/>
    <lineage>
        <taxon>Bacteria</taxon>
        <taxon>Bacillati</taxon>
        <taxon>Bacillota</taxon>
        <taxon>Bacilli</taxon>
        <taxon>Bacillales</taxon>
        <taxon>Paenibacillaceae</taxon>
        <taxon>Paenibacillus</taxon>
    </lineage>
</organism>
<feature type="chain" id="PRO_5016326759" description="MORN repeat protein" evidence="2">
    <location>
        <begin position="28"/>
        <end position="318"/>
    </location>
</feature>
<evidence type="ECO:0000256" key="2">
    <source>
        <dbReference type="SAM" id="SignalP"/>
    </source>
</evidence>
<protein>
    <recommendedName>
        <fullName evidence="5">MORN repeat protein</fullName>
    </recommendedName>
</protein>
<dbReference type="PANTHER" id="PTHR23084">
    <property type="entry name" value="PHOSPHATIDYLINOSITOL-4-PHOSPHATE 5-KINASE RELATED"/>
    <property type="match status" value="1"/>
</dbReference>
<dbReference type="InterPro" id="IPR003409">
    <property type="entry name" value="MORN"/>
</dbReference>
<name>A0A329QU12_9BACL</name>
<comment type="caution">
    <text evidence="3">The sequence shown here is derived from an EMBL/GenBank/DDBJ whole genome shotgun (WGS) entry which is preliminary data.</text>
</comment>
<evidence type="ECO:0008006" key="5">
    <source>
        <dbReference type="Google" id="ProtNLM"/>
    </source>
</evidence>
<dbReference type="PANTHER" id="PTHR23084:SF263">
    <property type="entry name" value="MORN REPEAT-CONTAINING PROTEIN 1"/>
    <property type="match status" value="1"/>
</dbReference>
<feature type="signal peptide" evidence="2">
    <location>
        <begin position="1"/>
        <end position="27"/>
    </location>
</feature>
<accession>A0A329QU12</accession>
<dbReference type="Gene3D" id="2.20.110.10">
    <property type="entry name" value="Histone H3 K4-specific methyltransferase SET7/9 N-terminal domain"/>
    <property type="match status" value="1"/>
</dbReference>
<dbReference type="EMBL" id="QEVW01000008">
    <property type="protein sequence ID" value="RAW15079.1"/>
    <property type="molecule type" value="Genomic_DNA"/>
</dbReference>
<dbReference type="SMART" id="SM00698">
    <property type="entry name" value="MORN"/>
    <property type="match status" value="2"/>
</dbReference>
<dbReference type="AlphaFoldDB" id="A0A329QU12"/>